<evidence type="ECO:0000313" key="1">
    <source>
        <dbReference type="EMBL" id="KAF4698791.1"/>
    </source>
</evidence>
<dbReference type="AlphaFoldDB" id="A0A7J6PT66"/>
<reference evidence="1 2" key="1">
    <citation type="submission" date="2020-04" db="EMBL/GenBank/DDBJ databases">
        <title>Perkinsus olseni comparative genomics.</title>
        <authorList>
            <person name="Bogema D.R."/>
        </authorList>
    </citation>
    <scope>NUCLEOTIDE SEQUENCE [LARGE SCALE GENOMIC DNA]</scope>
    <source>
        <strain evidence="1 2">ATCC PRA-207</strain>
    </source>
</reference>
<proteinExistence type="predicted"/>
<accession>A0A7J6PT66</accession>
<protein>
    <submittedName>
        <fullName evidence="1">Uncharacterized protein</fullName>
    </submittedName>
</protein>
<gene>
    <name evidence="1" type="ORF">FOZ63_012618</name>
</gene>
<comment type="caution">
    <text evidence="1">The sequence shown here is derived from an EMBL/GenBank/DDBJ whole genome shotgun (WGS) entry which is preliminary data.</text>
</comment>
<dbReference type="EMBL" id="JABANO010038294">
    <property type="protein sequence ID" value="KAF4698791.1"/>
    <property type="molecule type" value="Genomic_DNA"/>
</dbReference>
<organism evidence="1 2">
    <name type="scientific">Perkinsus olseni</name>
    <name type="common">Perkinsus atlanticus</name>
    <dbReference type="NCBI Taxonomy" id="32597"/>
    <lineage>
        <taxon>Eukaryota</taxon>
        <taxon>Sar</taxon>
        <taxon>Alveolata</taxon>
        <taxon>Perkinsozoa</taxon>
        <taxon>Perkinsea</taxon>
        <taxon>Perkinsida</taxon>
        <taxon>Perkinsidae</taxon>
        <taxon>Perkinsus</taxon>
    </lineage>
</organism>
<sequence>MPPAEAKESSAEHVKIEKEKQKEVNSGSLLIATIHDSMPTIFREVVNVILVHSSQRPPINRPKVPYDLQPPYAILGGFPEYKTDYMQLGNYPEDEMAFMPCWKQGPPTGRLRQYLMLLMFEELTIDEELFYFILQHLWISVILFKLLSCSFVLRVVTSGGIRLLGVVASTADGKGTHGEPIAPVKVVCAADHSSTIWDVD</sequence>
<keyword evidence="2" id="KW-1185">Reference proteome</keyword>
<evidence type="ECO:0000313" key="2">
    <source>
        <dbReference type="Proteomes" id="UP000553632"/>
    </source>
</evidence>
<name>A0A7J6PT66_PEROL</name>
<dbReference type="Proteomes" id="UP000553632">
    <property type="component" value="Unassembled WGS sequence"/>
</dbReference>